<sequence>MKFAIRPASNDDIEELIQLSLLAWAPVFISFEQVLGSKIYSLLYPDWQKQQSEVVKHFCKDDEKTIVWVAELEGIIAGFIAYTLNIEDKSGEVELLAVHPEYQNRGIGTQLNKFVLAKMKENGIKLAVVGTGGDTGHAPARTTYEKAGYTPCLWFVIIKLCNSRYPSGTHTFDGNSDQCMSQFLCINNVGF</sequence>
<protein>
    <submittedName>
        <fullName evidence="4">GNAT family N-acetyltransferase</fullName>
    </submittedName>
</protein>
<evidence type="ECO:0000256" key="2">
    <source>
        <dbReference type="ARBA" id="ARBA00023315"/>
    </source>
</evidence>
<dbReference type="PROSITE" id="PS51186">
    <property type="entry name" value="GNAT"/>
    <property type="match status" value="1"/>
</dbReference>
<dbReference type="EMBL" id="BKZW01000003">
    <property type="protein sequence ID" value="GER91420.1"/>
    <property type="molecule type" value="Genomic_DNA"/>
</dbReference>
<dbReference type="RefSeq" id="WP_151759051.1">
    <property type="nucleotide sequence ID" value="NZ_BKZW01000003.1"/>
</dbReference>
<keyword evidence="1 4" id="KW-0808">Transferase</keyword>
<evidence type="ECO:0000256" key="1">
    <source>
        <dbReference type="ARBA" id="ARBA00022679"/>
    </source>
</evidence>
<dbReference type="InterPro" id="IPR016181">
    <property type="entry name" value="Acyl_CoA_acyltransferase"/>
</dbReference>
<dbReference type="SUPFAM" id="SSF55729">
    <property type="entry name" value="Acyl-CoA N-acyltransferases (Nat)"/>
    <property type="match status" value="1"/>
</dbReference>
<dbReference type="InterPro" id="IPR050832">
    <property type="entry name" value="Bact_Acetyltransf"/>
</dbReference>
<organism evidence="4 5">
    <name type="scientific">Dictyobacter vulcani</name>
    <dbReference type="NCBI Taxonomy" id="2607529"/>
    <lineage>
        <taxon>Bacteria</taxon>
        <taxon>Bacillati</taxon>
        <taxon>Chloroflexota</taxon>
        <taxon>Ktedonobacteria</taxon>
        <taxon>Ktedonobacterales</taxon>
        <taxon>Dictyobacteraceae</taxon>
        <taxon>Dictyobacter</taxon>
    </lineage>
</organism>
<keyword evidence="5" id="KW-1185">Reference proteome</keyword>
<dbReference type="Proteomes" id="UP000326912">
    <property type="component" value="Unassembled WGS sequence"/>
</dbReference>
<comment type="caution">
    <text evidence="4">The sequence shown here is derived from an EMBL/GenBank/DDBJ whole genome shotgun (WGS) entry which is preliminary data.</text>
</comment>
<dbReference type="PANTHER" id="PTHR43877">
    <property type="entry name" value="AMINOALKYLPHOSPHONATE N-ACETYLTRANSFERASE-RELATED-RELATED"/>
    <property type="match status" value="1"/>
</dbReference>
<dbReference type="Gene3D" id="3.40.630.30">
    <property type="match status" value="1"/>
</dbReference>
<evidence type="ECO:0000313" key="4">
    <source>
        <dbReference type="EMBL" id="GER91420.1"/>
    </source>
</evidence>
<keyword evidence="2" id="KW-0012">Acyltransferase</keyword>
<dbReference type="InterPro" id="IPR000182">
    <property type="entry name" value="GNAT_dom"/>
</dbReference>
<feature type="domain" description="N-acetyltransferase" evidence="3">
    <location>
        <begin position="3"/>
        <end position="185"/>
    </location>
</feature>
<name>A0A5J4KY10_9CHLR</name>
<reference evidence="4 5" key="1">
    <citation type="submission" date="2019-10" db="EMBL/GenBank/DDBJ databases">
        <title>Dictyobacter vulcani sp. nov., within the class Ktedonobacteria, isolated from soil of volcanic Mt. Zao.</title>
        <authorList>
            <person name="Zheng Y."/>
            <person name="Wang C.M."/>
            <person name="Sakai Y."/>
            <person name="Abe K."/>
            <person name="Yokota A."/>
            <person name="Yabe S."/>
        </authorList>
    </citation>
    <scope>NUCLEOTIDE SEQUENCE [LARGE SCALE GENOMIC DNA]</scope>
    <source>
        <strain evidence="4 5">W12</strain>
    </source>
</reference>
<gene>
    <name evidence="4" type="ORF">KDW_55820</name>
</gene>
<dbReference type="AlphaFoldDB" id="A0A5J4KY10"/>
<dbReference type="Pfam" id="PF00583">
    <property type="entry name" value="Acetyltransf_1"/>
    <property type="match status" value="1"/>
</dbReference>
<proteinExistence type="predicted"/>
<evidence type="ECO:0000313" key="5">
    <source>
        <dbReference type="Proteomes" id="UP000326912"/>
    </source>
</evidence>
<dbReference type="CDD" id="cd04301">
    <property type="entry name" value="NAT_SF"/>
    <property type="match status" value="1"/>
</dbReference>
<dbReference type="GO" id="GO:0016747">
    <property type="term" value="F:acyltransferase activity, transferring groups other than amino-acyl groups"/>
    <property type="evidence" value="ECO:0007669"/>
    <property type="project" value="InterPro"/>
</dbReference>
<accession>A0A5J4KY10</accession>
<evidence type="ECO:0000259" key="3">
    <source>
        <dbReference type="PROSITE" id="PS51186"/>
    </source>
</evidence>